<dbReference type="RefSeq" id="WP_307433615.1">
    <property type="nucleotide sequence ID" value="NZ_JAUSVK010000001.1"/>
</dbReference>
<gene>
    <name evidence="1" type="ORF">J3R73_004964</name>
</gene>
<name>A0ABU0FKN3_9HYPH</name>
<organism evidence="1 2">
    <name type="scientific">Labrys monachus</name>
    <dbReference type="NCBI Taxonomy" id="217067"/>
    <lineage>
        <taxon>Bacteria</taxon>
        <taxon>Pseudomonadati</taxon>
        <taxon>Pseudomonadota</taxon>
        <taxon>Alphaproteobacteria</taxon>
        <taxon>Hyphomicrobiales</taxon>
        <taxon>Xanthobacteraceae</taxon>
        <taxon>Labrys</taxon>
    </lineage>
</organism>
<proteinExistence type="predicted"/>
<dbReference type="EMBL" id="JAUSVK010000001">
    <property type="protein sequence ID" value="MDQ0395172.1"/>
    <property type="molecule type" value="Genomic_DNA"/>
</dbReference>
<sequence>MLYQEIMSATAGRETATIREAFRRLIDFPHEGPIHAAGAGPLVVALRAVCEALAGDDAVNARKCLRRA</sequence>
<keyword evidence="2" id="KW-1185">Reference proteome</keyword>
<comment type="caution">
    <text evidence="1">The sequence shown here is derived from an EMBL/GenBank/DDBJ whole genome shotgun (WGS) entry which is preliminary data.</text>
</comment>
<protein>
    <submittedName>
        <fullName evidence="1">Uncharacterized protein</fullName>
    </submittedName>
</protein>
<evidence type="ECO:0000313" key="2">
    <source>
        <dbReference type="Proteomes" id="UP001237448"/>
    </source>
</evidence>
<reference evidence="1 2" key="1">
    <citation type="submission" date="2023-07" db="EMBL/GenBank/DDBJ databases">
        <title>Genomic Encyclopedia of Type Strains, Phase IV (KMG-IV): sequencing the most valuable type-strain genomes for metagenomic binning, comparative biology and taxonomic classification.</title>
        <authorList>
            <person name="Goeker M."/>
        </authorList>
    </citation>
    <scope>NUCLEOTIDE SEQUENCE [LARGE SCALE GENOMIC DNA]</scope>
    <source>
        <strain evidence="1 2">DSM 5896</strain>
    </source>
</reference>
<evidence type="ECO:0000313" key="1">
    <source>
        <dbReference type="EMBL" id="MDQ0395172.1"/>
    </source>
</evidence>
<dbReference type="Proteomes" id="UP001237448">
    <property type="component" value="Unassembled WGS sequence"/>
</dbReference>
<accession>A0ABU0FKN3</accession>